<gene>
    <name evidence="3" type="ORF">ECRASSUSDP1_LOCUS14303</name>
</gene>
<dbReference type="Gene3D" id="3.40.50.1000">
    <property type="entry name" value="HAD superfamily/HAD-like"/>
    <property type="match status" value="1"/>
</dbReference>
<sequence>MESKEKYLINGLKPRNTFSMEILRNAVGSKALEKMKRSITATKIGRISSTSTQSRMREIRKTKTVENIAKVTSFNCIDVDKDVIEEIKEVDEEEDIPIENYLIGSDASDTDSDEEDDGNANKTLGVGGEELIQKDPQALVDQELTTLLKQCKEFPEPTEEMIASKAIEFGDRKRDKTLILDMDETLIHAEILPESAKPIKDVDFTITLKNVNEVTKKEETYIVYVKIRPFYDECMENLANYYELVVFTAAEQDYADAILDILDTENLISHRLYRQHCINIEDKYFVKDLRIVQDRDLTNMVLVDNSIISMAFNIDNGIPVSPFFRWTKNDEEFLFLHSYLDELFHTEDIRDHNREKFKLQEIQDGKISL</sequence>
<dbReference type="InterPro" id="IPR011948">
    <property type="entry name" value="Dullard_phosphatase"/>
</dbReference>
<feature type="domain" description="FCP1 homology" evidence="2">
    <location>
        <begin position="171"/>
        <end position="343"/>
    </location>
</feature>
<accession>A0AAD2CVX1</accession>
<reference evidence="3" key="1">
    <citation type="submission" date="2023-07" db="EMBL/GenBank/DDBJ databases">
        <authorList>
            <consortium name="AG Swart"/>
            <person name="Singh M."/>
            <person name="Singh A."/>
            <person name="Seah K."/>
            <person name="Emmerich C."/>
        </authorList>
    </citation>
    <scope>NUCLEOTIDE SEQUENCE</scope>
    <source>
        <strain evidence="3">DP1</strain>
    </source>
</reference>
<dbReference type="InterPro" id="IPR004274">
    <property type="entry name" value="FCP1_dom"/>
</dbReference>
<dbReference type="InterPro" id="IPR050365">
    <property type="entry name" value="TIM50"/>
</dbReference>
<dbReference type="NCBIfam" id="TIGR02251">
    <property type="entry name" value="HIF-SF_euk"/>
    <property type="match status" value="1"/>
</dbReference>
<dbReference type="Proteomes" id="UP001295684">
    <property type="component" value="Unassembled WGS sequence"/>
</dbReference>
<feature type="region of interest" description="Disordered" evidence="1">
    <location>
        <begin position="98"/>
        <end position="128"/>
    </location>
</feature>
<dbReference type="PROSITE" id="PS50969">
    <property type="entry name" value="FCP1"/>
    <property type="match status" value="1"/>
</dbReference>
<dbReference type="Pfam" id="PF03031">
    <property type="entry name" value="NIF"/>
    <property type="match status" value="1"/>
</dbReference>
<dbReference type="InterPro" id="IPR023214">
    <property type="entry name" value="HAD_sf"/>
</dbReference>
<organism evidence="3 4">
    <name type="scientific">Euplotes crassus</name>
    <dbReference type="NCBI Taxonomy" id="5936"/>
    <lineage>
        <taxon>Eukaryota</taxon>
        <taxon>Sar</taxon>
        <taxon>Alveolata</taxon>
        <taxon>Ciliophora</taxon>
        <taxon>Intramacronucleata</taxon>
        <taxon>Spirotrichea</taxon>
        <taxon>Hypotrichia</taxon>
        <taxon>Euplotida</taxon>
        <taxon>Euplotidae</taxon>
        <taxon>Moneuplotes</taxon>
    </lineage>
</organism>
<feature type="compositionally biased region" description="Acidic residues" evidence="1">
    <location>
        <begin position="108"/>
        <end position="118"/>
    </location>
</feature>
<protein>
    <recommendedName>
        <fullName evidence="2">FCP1 homology domain-containing protein</fullName>
    </recommendedName>
</protein>
<evidence type="ECO:0000313" key="4">
    <source>
        <dbReference type="Proteomes" id="UP001295684"/>
    </source>
</evidence>
<dbReference type="SMART" id="SM00577">
    <property type="entry name" value="CPDc"/>
    <property type="match status" value="1"/>
</dbReference>
<dbReference type="EMBL" id="CAMPGE010014287">
    <property type="protein sequence ID" value="CAI2372966.1"/>
    <property type="molecule type" value="Genomic_DNA"/>
</dbReference>
<dbReference type="CDD" id="cd07521">
    <property type="entry name" value="HAD_FCP1-like"/>
    <property type="match status" value="1"/>
</dbReference>
<dbReference type="GO" id="GO:0016791">
    <property type="term" value="F:phosphatase activity"/>
    <property type="evidence" value="ECO:0007669"/>
    <property type="project" value="InterPro"/>
</dbReference>
<evidence type="ECO:0000256" key="1">
    <source>
        <dbReference type="SAM" id="MobiDB-lite"/>
    </source>
</evidence>
<name>A0AAD2CVX1_EUPCR</name>
<dbReference type="InterPro" id="IPR036412">
    <property type="entry name" value="HAD-like_sf"/>
</dbReference>
<proteinExistence type="predicted"/>
<dbReference type="PANTHER" id="PTHR12210">
    <property type="entry name" value="DULLARD PROTEIN PHOSPHATASE"/>
    <property type="match status" value="1"/>
</dbReference>
<evidence type="ECO:0000259" key="2">
    <source>
        <dbReference type="PROSITE" id="PS50969"/>
    </source>
</evidence>
<dbReference type="AlphaFoldDB" id="A0AAD2CVX1"/>
<keyword evidence="4" id="KW-1185">Reference proteome</keyword>
<evidence type="ECO:0000313" key="3">
    <source>
        <dbReference type="EMBL" id="CAI2372966.1"/>
    </source>
</evidence>
<dbReference type="SUPFAM" id="SSF56784">
    <property type="entry name" value="HAD-like"/>
    <property type="match status" value="1"/>
</dbReference>
<comment type="caution">
    <text evidence="3">The sequence shown here is derived from an EMBL/GenBank/DDBJ whole genome shotgun (WGS) entry which is preliminary data.</text>
</comment>